<dbReference type="AlphaFoldDB" id="A0A1I7U303"/>
<evidence type="ECO:0000313" key="3">
    <source>
        <dbReference type="WBParaSite" id="Csp11.Scaffold629.g14334.t1"/>
    </source>
</evidence>
<accession>A0A1I7U303</accession>
<organism evidence="2 3">
    <name type="scientific">Caenorhabditis tropicalis</name>
    <dbReference type="NCBI Taxonomy" id="1561998"/>
    <lineage>
        <taxon>Eukaryota</taxon>
        <taxon>Metazoa</taxon>
        <taxon>Ecdysozoa</taxon>
        <taxon>Nematoda</taxon>
        <taxon>Chromadorea</taxon>
        <taxon>Rhabditida</taxon>
        <taxon>Rhabditina</taxon>
        <taxon>Rhabditomorpha</taxon>
        <taxon>Rhabditoidea</taxon>
        <taxon>Rhabditidae</taxon>
        <taxon>Peloderinae</taxon>
        <taxon>Caenorhabditis</taxon>
    </lineage>
</organism>
<dbReference type="eggNOG" id="ENOG502THW3">
    <property type="taxonomic scope" value="Eukaryota"/>
</dbReference>
<feature type="region of interest" description="Disordered" evidence="1">
    <location>
        <begin position="78"/>
        <end position="97"/>
    </location>
</feature>
<name>A0A1I7U303_9PELO</name>
<evidence type="ECO:0000256" key="1">
    <source>
        <dbReference type="SAM" id="MobiDB-lite"/>
    </source>
</evidence>
<feature type="region of interest" description="Disordered" evidence="1">
    <location>
        <begin position="170"/>
        <end position="190"/>
    </location>
</feature>
<feature type="compositionally biased region" description="Basic and acidic residues" evidence="1">
    <location>
        <begin position="1"/>
        <end position="18"/>
    </location>
</feature>
<feature type="region of interest" description="Disordered" evidence="1">
    <location>
        <begin position="1"/>
        <end position="28"/>
    </location>
</feature>
<protein>
    <submittedName>
        <fullName evidence="3">HMG box domain-containing protein</fullName>
    </submittedName>
</protein>
<reference evidence="3" key="1">
    <citation type="submission" date="2016-11" db="UniProtKB">
        <authorList>
            <consortium name="WormBaseParasite"/>
        </authorList>
    </citation>
    <scope>IDENTIFICATION</scope>
</reference>
<dbReference type="WBParaSite" id="Csp11.Scaffold629.g14334.t1">
    <property type="protein sequence ID" value="Csp11.Scaffold629.g14334.t1"/>
    <property type="gene ID" value="Csp11.Scaffold629.g14334"/>
</dbReference>
<sequence length="213" mass="24538">MRSETVRTVRIRSGESRQETGSVSPPALTFPTDGKLIFVEKVRKLYGPDMDPELLETKIEQLWKGLTASQREKFIGKSGEKENAISTPPKLSPKPCMPVLERRNNCKAIARVLDLKSTKPSVPYSDIVKNRIKAYKNEGEMIVKRVMPMSPPNHRQTKLETPYEPLFVFEAPKSPEKPPQTPEITRPIPKKKRDEKFLLKFHEYLRLRSPRNM</sequence>
<proteinExistence type="predicted"/>
<evidence type="ECO:0000313" key="2">
    <source>
        <dbReference type="Proteomes" id="UP000095282"/>
    </source>
</evidence>
<dbReference type="Proteomes" id="UP000095282">
    <property type="component" value="Unplaced"/>
</dbReference>
<keyword evidence="2" id="KW-1185">Reference proteome</keyword>